<feature type="region of interest" description="Disordered" evidence="1">
    <location>
        <begin position="55"/>
        <end position="77"/>
    </location>
</feature>
<gene>
    <name evidence="3" type="ORF">EYZ11_001188</name>
</gene>
<dbReference type="GO" id="GO:0004523">
    <property type="term" value="F:RNA-DNA hybrid ribonuclease activity"/>
    <property type="evidence" value="ECO:0007669"/>
    <property type="project" value="InterPro"/>
</dbReference>
<evidence type="ECO:0000259" key="2">
    <source>
        <dbReference type="PROSITE" id="PS50879"/>
    </source>
</evidence>
<reference evidence="3 4" key="1">
    <citation type="submission" date="2019-03" db="EMBL/GenBank/DDBJ databases">
        <title>The genome sequence of a newly discovered highly antifungal drug resistant Aspergillus species, Aspergillus tanneri NIH 1004.</title>
        <authorList>
            <person name="Mounaud S."/>
            <person name="Singh I."/>
            <person name="Joardar V."/>
            <person name="Pakala S."/>
            <person name="Pakala S."/>
            <person name="Venepally P."/>
            <person name="Hoover J."/>
            <person name="Nierman W."/>
            <person name="Chung J."/>
            <person name="Losada L."/>
        </authorList>
    </citation>
    <scope>NUCLEOTIDE SEQUENCE [LARGE SCALE GENOMIC DNA]</scope>
    <source>
        <strain evidence="3 4">NIH1004</strain>
    </source>
</reference>
<dbReference type="Proteomes" id="UP000308092">
    <property type="component" value="Unassembled WGS sequence"/>
</dbReference>
<dbReference type="PROSITE" id="PS50879">
    <property type="entry name" value="RNASE_H_1"/>
    <property type="match status" value="1"/>
</dbReference>
<organism evidence="3 4">
    <name type="scientific">Aspergillus tanneri</name>
    <dbReference type="NCBI Taxonomy" id="1220188"/>
    <lineage>
        <taxon>Eukaryota</taxon>
        <taxon>Fungi</taxon>
        <taxon>Dikarya</taxon>
        <taxon>Ascomycota</taxon>
        <taxon>Pezizomycotina</taxon>
        <taxon>Eurotiomycetes</taxon>
        <taxon>Eurotiomycetidae</taxon>
        <taxon>Eurotiales</taxon>
        <taxon>Aspergillaceae</taxon>
        <taxon>Aspergillus</taxon>
        <taxon>Aspergillus subgen. Circumdati</taxon>
    </lineage>
</organism>
<dbReference type="InterPro" id="IPR002156">
    <property type="entry name" value="RNaseH_domain"/>
</dbReference>
<name>A0A4S3JVD1_9EURO</name>
<feature type="domain" description="RNase H type-1" evidence="2">
    <location>
        <begin position="1"/>
        <end position="26"/>
    </location>
</feature>
<dbReference type="AlphaFoldDB" id="A0A4S3JVD1"/>
<sequence length="214" mass="24538">MLGWIPGHCDDLGNDTADRLAKEAVGLRKTHPFRHQLSRERCRIRNQIHQEWEHEWNTSKTGGHRRQIDPAPPSTHRFIPWEINEAEGGGLEDMCRKLLEMRTASRHLYTEPPYLFIDHQSVVDGTVIAAGPDLHCGDPDLHQILDGIPDPKVKRMLYCCVPAQRTYGIQFEGTLHDPGNQVKVERFPRPGWPGHGILRKPDDYVPMARLRRLG</sequence>
<evidence type="ECO:0000313" key="3">
    <source>
        <dbReference type="EMBL" id="THC99376.1"/>
    </source>
</evidence>
<proteinExistence type="predicted"/>
<dbReference type="EMBL" id="SOSA01000020">
    <property type="protein sequence ID" value="THC99376.1"/>
    <property type="molecule type" value="Genomic_DNA"/>
</dbReference>
<dbReference type="GO" id="GO:0003676">
    <property type="term" value="F:nucleic acid binding"/>
    <property type="evidence" value="ECO:0007669"/>
    <property type="project" value="InterPro"/>
</dbReference>
<comment type="caution">
    <text evidence="3">The sequence shown here is derived from an EMBL/GenBank/DDBJ whole genome shotgun (WGS) entry which is preliminary data.</text>
</comment>
<keyword evidence="4" id="KW-1185">Reference proteome</keyword>
<evidence type="ECO:0000313" key="4">
    <source>
        <dbReference type="Proteomes" id="UP000308092"/>
    </source>
</evidence>
<dbReference type="InterPro" id="IPR012337">
    <property type="entry name" value="RNaseH-like_sf"/>
</dbReference>
<evidence type="ECO:0000256" key="1">
    <source>
        <dbReference type="SAM" id="MobiDB-lite"/>
    </source>
</evidence>
<dbReference type="VEuPathDB" id="FungiDB:EYZ11_001188"/>
<protein>
    <recommendedName>
        <fullName evidence="2">RNase H type-1 domain-containing protein</fullName>
    </recommendedName>
</protein>
<dbReference type="SUPFAM" id="SSF53098">
    <property type="entry name" value="Ribonuclease H-like"/>
    <property type="match status" value="1"/>
</dbReference>
<accession>A0A4S3JVD1</accession>